<evidence type="ECO:0000256" key="7">
    <source>
        <dbReference type="ARBA" id="ARBA00051284"/>
    </source>
</evidence>
<evidence type="ECO:0000256" key="2">
    <source>
        <dbReference type="ARBA" id="ARBA00037926"/>
    </source>
</evidence>
<evidence type="ECO:0000256" key="1">
    <source>
        <dbReference type="ARBA" id="ARBA00022679"/>
    </source>
</evidence>
<comment type="pathway">
    <text evidence="2">Aromatic compound metabolism; melatonin biosynthesis; melatonin from serotonin: step 1/2.</text>
</comment>
<dbReference type="PANTHER" id="PTHR20905">
    <property type="entry name" value="N-ACETYLTRANSFERASE-RELATED"/>
    <property type="match status" value="1"/>
</dbReference>
<accession>A0AAV5SPJ7</accession>
<keyword evidence="1" id="KW-0808">Transferase</keyword>
<dbReference type="Gene3D" id="3.40.630.30">
    <property type="match status" value="1"/>
</dbReference>
<comment type="catalytic activity">
    <reaction evidence="8">
        <text>dopamine + acetyl-CoA = N-acetyldopamine + CoA + H(+)</text>
        <dbReference type="Rhea" id="RHEA:51388"/>
        <dbReference type="ChEBI" id="CHEBI:15378"/>
        <dbReference type="ChEBI" id="CHEBI:57287"/>
        <dbReference type="ChEBI" id="CHEBI:57288"/>
        <dbReference type="ChEBI" id="CHEBI:59905"/>
        <dbReference type="ChEBI" id="CHEBI:125678"/>
    </reaction>
    <physiologicalReaction direction="left-to-right" evidence="8">
        <dbReference type="Rhea" id="RHEA:51389"/>
    </physiologicalReaction>
</comment>
<dbReference type="AlphaFoldDB" id="A0AAV5SPJ7"/>
<evidence type="ECO:0000256" key="12">
    <source>
        <dbReference type="ARBA" id="ARBA00052491"/>
    </source>
</evidence>
<comment type="catalytic activity">
    <reaction evidence="5">
        <text>dopamine + (9Z)-octadecenoyl-CoA = N-(9Z-octadecanoyl)-dopamine + CoA + H(+)</text>
        <dbReference type="Rhea" id="RHEA:51380"/>
        <dbReference type="ChEBI" id="CHEBI:15378"/>
        <dbReference type="ChEBI" id="CHEBI:31883"/>
        <dbReference type="ChEBI" id="CHEBI:57287"/>
        <dbReference type="ChEBI" id="CHEBI:57387"/>
        <dbReference type="ChEBI" id="CHEBI:59905"/>
    </reaction>
    <physiologicalReaction direction="left-to-right" evidence="5">
        <dbReference type="Rhea" id="RHEA:51381"/>
    </physiologicalReaction>
</comment>
<evidence type="ECO:0000313" key="13">
    <source>
        <dbReference type="EMBL" id="GMS82020.1"/>
    </source>
</evidence>
<dbReference type="InterPro" id="IPR016181">
    <property type="entry name" value="Acyl_CoA_acyltransferase"/>
</dbReference>
<proteinExistence type="inferred from homology"/>
<comment type="catalytic activity">
    <reaction evidence="9">
        <text>serotonin + (9Z)-octadecenoyl-CoA = N-(9Z-octadecenoyl)-serotonin + CoA + H(+)</text>
        <dbReference type="Rhea" id="RHEA:51392"/>
        <dbReference type="ChEBI" id="CHEBI:15378"/>
        <dbReference type="ChEBI" id="CHEBI:57287"/>
        <dbReference type="ChEBI" id="CHEBI:57387"/>
        <dbReference type="ChEBI" id="CHEBI:134064"/>
        <dbReference type="ChEBI" id="CHEBI:350546"/>
    </reaction>
    <physiologicalReaction direction="left-to-right" evidence="9">
        <dbReference type="Rhea" id="RHEA:51393"/>
    </physiologicalReaction>
</comment>
<evidence type="ECO:0000256" key="10">
    <source>
        <dbReference type="ARBA" id="ARBA00052178"/>
    </source>
</evidence>
<evidence type="ECO:0000313" key="14">
    <source>
        <dbReference type="Proteomes" id="UP001432027"/>
    </source>
</evidence>
<evidence type="ECO:0000256" key="11">
    <source>
        <dbReference type="ARBA" id="ARBA00052335"/>
    </source>
</evidence>
<comment type="similarity">
    <text evidence="3">Belongs to the acetyltransferase family. AANAT subfamily.</text>
</comment>
<comment type="catalytic activity">
    <reaction evidence="7">
        <text>serotonin + (5Z,8Z,11Z,14Z)-eicosatetraenoyl-CoA = N-[(5Z,8Z,11Z,14Z)-eicosatetraenoyl]-serotonin + CoA + H(+)</text>
        <dbReference type="Rhea" id="RHEA:51396"/>
        <dbReference type="ChEBI" id="CHEBI:15378"/>
        <dbReference type="ChEBI" id="CHEBI:57287"/>
        <dbReference type="ChEBI" id="CHEBI:57368"/>
        <dbReference type="ChEBI" id="CHEBI:132255"/>
        <dbReference type="ChEBI" id="CHEBI:350546"/>
    </reaction>
    <physiologicalReaction direction="left-to-right" evidence="7">
        <dbReference type="Rhea" id="RHEA:51397"/>
    </physiologicalReaction>
</comment>
<dbReference type="EC" id="2.3.1.87" evidence="4"/>
<dbReference type="EMBL" id="BTSX01000001">
    <property type="protein sequence ID" value="GMS82020.1"/>
    <property type="molecule type" value="Genomic_DNA"/>
</dbReference>
<dbReference type="SUPFAM" id="SSF55729">
    <property type="entry name" value="Acyl-CoA N-acyltransferases (Nat)"/>
    <property type="match status" value="1"/>
</dbReference>
<dbReference type="FunFam" id="3.40.630.30:FF:000046">
    <property type="entry name" value="Dopamine N-acetyltransferase"/>
    <property type="match status" value="1"/>
</dbReference>
<dbReference type="PANTHER" id="PTHR20905:SF30">
    <property type="entry name" value="N-ACETYLTRANSFERASE DOMAIN-CONTAINING PROTEIN"/>
    <property type="match status" value="1"/>
</dbReference>
<evidence type="ECO:0000256" key="4">
    <source>
        <dbReference type="ARBA" id="ARBA00039114"/>
    </source>
</evidence>
<organism evidence="13 14">
    <name type="scientific">Pristionchus entomophagus</name>
    <dbReference type="NCBI Taxonomy" id="358040"/>
    <lineage>
        <taxon>Eukaryota</taxon>
        <taxon>Metazoa</taxon>
        <taxon>Ecdysozoa</taxon>
        <taxon>Nematoda</taxon>
        <taxon>Chromadorea</taxon>
        <taxon>Rhabditida</taxon>
        <taxon>Rhabditina</taxon>
        <taxon>Diplogasteromorpha</taxon>
        <taxon>Diplogasteroidea</taxon>
        <taxon>Neodiplogasteridae</taxon>
        <taxon>Pristionchus</taxon>
    </lineage>
</organism>
<keyword evidence="14" id="KW-1185">Reference proteome</keyword>
<evidence type="ECO:0000256" key="9">
    <source>
        <dbReference type="ARBA" id="ARBA00051823"/>
    </source>
</evidence>
<comment type="catalytic activity">
    <reaction evidence="10">
        <text>serotonin + hexadecanoyl-CoA = N-hexadecanoyl-serotonin + CoA + H(+)</text>
        <dbReference type="Rhea" id="RHEA:51384"/>
        <dbReference type="ChEBI" id="CHEBI:15378"/>
        <dbReference type="ChEBI" id="CHEBI:57287"/>
        <dbReference type="ChEBI" id="CHEBI:57379"/>
        <dbReference type="ChEBI" id="CHEBI:134059"/>
        <dbReference type="ChEBI" id="CHEBI:350546"/>
    </reaction>
    <physiologicalReaction direction="left-to-right" evidence="10">
        <dbReference type="Rhea" id="RHEA:51385"/>
    </physiologicalReaction>
</comment>
<evidence type="ECO:0000256" key="6">
    <source>
        <dbReference type="ARBA" id="ARBA00050849"/>
    </source>
</evidence>
<evidence type="ECO:0000256" key="3">
    <source>
        <dbReference type="ARBA" id="ARBA00038182"/>
    </source>
</evidence>
<protein>
    <recommendedName>
        <fullName evidence="4">aralkylamine N-acetyltransferase</fullName>
        <ecNumber evidence="4">2.3.1.87</ecNumber>
    </recommendedName>
</protein>
<dbReference type="GO" id="GO:0004059">
    <property type="term" value="F:aralkylamine N-acetyltransferase activity"/>
    <property type="evidence" value="ECO:0007669"/>
    <property type="project" value="UniProtKB-EC"/>
</dbReference>
<evidence type="ECO:0000256" key="8">
    <source>
        <dbReference type="ARBA" id="ARBA00051711"/>
    </source>
</evidence>
<comment type="caution">
    <text evidence="13">The sequence shown here is derived from an EMBL/GenBank/DDBJ whole genome shotgun (WGS) entry which is preliminary data.</text>
</comment>
<name>A0AAV5SPJ7_9BILA</name>
<evidence type="ECO:0000256" key="5">
    <source>
        <dbReference type="ARBA" id="ARBA00050189"/>
    </source>
</evidence>
<comment type="catalytic activity">
    <reaction evidence="11">
        <text>dopamine + hexadecanoyl-CoA = N-hexadecanoyl-dopamine + CoA + H(+)</text>
        <dbReference type="Rhea" id="RHEA:51376"/>
        <dbReference type="ChEBI" id="CHEBI:15378"/>
        <dbReference type="ChEBI" id="CHEBI:57287"/>
        <dbReference type="ChEBI" id="CHEBI:57379"/>
        <dbReference type="ChEBI" id="CHEBI:59905"/>
        <dbReference type="ChEBI" id="CHEBI:134058"/>
    </reaction>
    <physiologicalReaction direction="left-to-right" evidence="11">
        <dbReference type="Rhea" id="RHEA:51377"/>
    </physiologicalReaction>
</comment>
<reference evidence="13" key="1">
    <citation type="submission" date="2023-10" db="EMBL/GenBank/DDBJ databases">
        <title>Genome assembly of Pristionchus species.</title>
        <authorList>
            <person name="Yoshida K."/>
            <person name="Sommer R.J."/>
        </authorList>
    </citation>
    <scope>NUCLEOTIDE SEQUENCE</scope>
    <source>
        <strain evidence="13">RS0144</strain>
    </source>
</reference>
<gene>
    <name evidence="13" type="ORF">PENTCL1PPCAC_4195</name>
</gene>
<comment type="catalytic activity">
    <reaction evidence="12">
        <text>serotonin + acetyl-CoA = N-acetylserotonin + CoA + H(+)</text>
        <dbReference type="Rhea" id="RHEA:25217"/>
        <dbReference type="ChEBI" id="CHEBI:15378"/>
        <dbReference type="ChEBI" id="CHEBI:17697"/>
        <dbReference type="ChEBI" id="CHEBI:57287"/>
        <dbReference type="ChEBI" id="CHEBI:57288"/>
        <dbReference type="ChEBI" id="CHEBI:350546"/>
        <dbReference type="EC" id="2.3.1.87"/>
    </reaction>
    <physiologicalReaction direction="left-to-right" evidence="12">
        <dbReference type="Rhea" id="RHEA:25218"/>
    </physiologicalReaction>
</comment>
<dbReference type="Proteomes" id="UP001432027">
    <property type="component" value="Unassembled WGS sequence"/>
</dbReference>
<sequence>MLRNVFKSACRRTVMNGRAYKPRIDAVTTSFATLNDVDEMHEFLLRDYLHNTSLNAAINLTREEAAPRYRATVEHCVPFGTSTVLRNSENSIIGICLTFLLHRGQGDDSQSPTTVQTIQDLGKVLNKNKWELIPADVSTVVYADIGSVDERYRGHGLLEKQFHLIYEEAQKAGATAFMAEGTSFASQRVFAKQGFTVLREVQHQDILGADGKPVFECPDGTRSAQLVFRRLEPRRTDMLYSNEL</sequence>
<comment type="catalytic activity">
    <reaction evidence="6">
        <text>serotonin + octadecanoyl-CoA = N-octadecanoyl-serotonin + CoA + H(+)</text>
        <dbReference type="Rhea" id="RHEA:51400"/>
        <dbReference type="ChEBI" id="CHEBI:15378"/>
        <dbReference type="ChEBI" id="CHEBI:57287"/>
        <dbReference type="ChEBI" id="CHEBI:57394"/>
        <dbReference type="ChEBI" id="CHEBI:134065"/>
        <dbReference type="ChEBI" id="CHEBI:350546"/>
    </reaction>
    <physiologicalReaction direction="left-to-right" evidence="6">
        <dbReference type="Rhea" id="RHEA:51401"/>
    </physiologicalReaction>
</comment>